<dbReference type="Gene3D" id="3.60.15.10">
    <property type="entry name" value="Ribonuclease Z/Hydroxyacylglutathione hydrolase-like"/>
    <property type="match status" value="1"/>
</dbReference>
<organism evidence="8 9">
    <name type="scientific">Asbolus verrucosus</name>
    <name type="common">Desert ironclad beetle</name>
    <dbReference type="NCBI Taxonomy" id="1661398"/>
    <lineage>
        <taxon>Eukaryota</taxon>
        <taxon>Metazoa</taxon>
        <taxon>Ecdysozoa</taxon>
        <taxon>Arthropoda</taxon>
        <taxon>Hexapoda</taxon>
        <taxon>Insecta</taxon>
        <taxon>Pterygota</taxon>
        <taxon>Neoptera</taxon>
        <taxon>Endopterygota</taxon>
        <taxon>Coleoptera</taxon>
        <taxon>Polyphaga</taxon>
        <taxon>Cucujiformia</taxon>
        <taxon>Tenebrionidae</taxon>
        <taxon>Pimeliinae</taxon>
        <taxon>Asbolus</taxon>
    </lineage>
</organism>
<feature type="domain" description="Metallo-beta-lactamase" evidence="7">
    <location>
        <begin position="9"/>
        <end position="148"/>
    </location>
</feature>
<dbReference type="Proteomes" id="UP000292052">
    <property type="component" value="Unassembled WGS sequence"/>
</dbReference>
<comment type="catalytic activity">
    <reaction evidence="5">
        <text>a ribonucleotidyl-ribonucleotide-RNA + H2O = a 3'-end ribonucleotide-RNA + a 5'-end 5'-phospho-ribonucleoside-RNA + H(+)</text>
        <dbReference type="Rhea" id="RHEA:68096"/>
        <dbReference type="Rhea" id="RHEA-COMP:15179"/>
        <dbReference type="Rhea" id="RHEA-COMP:17355"/>
        <dbReference type="Rhea" id="RHEA-COMP:17428"/>
        <dbReference type="ChEBI" id="CHEBI:15377"/>
        <dbReference type="ChEBI" id="CHEBI:15378"/>
        <dbReference type="ChEBI" id="CHEBI:74896"/>
        <dbReference type="ChEBI" id="CHEBI:138282"/>
        <dbReference type="ChEBI" id="CHEBI:173118"/>
    </reaction>
    <physiologicalReaction direction="left-to-right" evidence="5">
        <dbReference type="Rhea" id="RHEA:68097"/>
    </physiologicalReaction>
</comment>
<dbReference type="EMBL" id="QDEB01007178">
    <property type="protein sequence ID" value="RZC42539.1"/>
    <property type="molecule type" value="Genomic_DNA"/>
</dbReference>
<dbReference type="SUPFAM" id="SSF56281">
    <property type="entry name" value="Metallo-hydrolase/oxidoreductase"/>
    <property type="match status" value="1"/>
</dbReference>
<dbReference type="PANTHER" id="PTHR23200:SF48">
    <property type="entry name" value="METALLO-BETA-LACTAMASE DOMAIN-CONTAINING PROTEIN 1"/>
    <property type="match status" value="1"/>
</dbReference>
<evidence type="ECO:0000313" key="9">
    <source>
        <dbReference type="Proteomes" id="UP000292052"/>
    </source>
</evidence>
<protein>
    <recommendedName>
        <fullName evidence="3">Metallo-beta-lactamase domain-containing protein 1</fullName>
    </recommendedName>
    <alternativeName>
        <fullName evidence="4">Endoribonuclease MBLAC1</fullName>
    </alternativeName>
</protein>
<evidence type="ECO:0000256" key="6">
    <source>
        <dbReference type="ARBA" id="ARBA00045869"/>
    </source>
</evidence>
<evidence type="ECO:0000256" key="2">
    <source>
        <dbReference type="ARBA" id="ARBA00011738"/>
    </source>
</evidence>
<proteinExistence type="predicted"/>
<dbReference type="GO" id="GO:0031123">
    <property type="term" value="P:RNA 3'-end processing"/>
    <property type="evidence" value="ECO:0007669"/>
    <property type="project" value="UniProtKB-ARBA"/>
</dbReference>
<keyword evidence="9" id="KW-1185">Reference proteome</keyword>
<reference evidence="8 9" key="1">
    <citation type="submission" date="2017-03" db="EMBL/GenBank/DDBJ databases">
        <title>Genome of the blue death feigning beetle - Asbolus verrucosus.</title>
        <authorList>
            <person name="Rider S.D."/>
        </authorList>
    </citation>
    <scope>NUCLEOTIDE SEQUENCE [LARGE SCALE GENOMIC DNA]</scope>
    <source>
        <strain evidence="8">Butters</strain>
        <tissue evidence="8">Head and leg muscle</tissue>
    </source>
</reference>
<dbReference type="STRING" id="1661398.A0A482WD30"/>
<evidence type="ECO:0000256" key="3">
    <source>
        <dbReference type="ARBA" id="ARBA00014856"/>
    </source>
</evidence>
<evidence type="ECO:0000256" key="5">
    <source>
        <dbReference type="ARBA" id="ARBA00044690"/>
    </source>
</evidence>
<dbReference type="OrthoDB" id="10250730at2759"/>
<sequence>MTAWDGDKLITALVDHGINCEDINYVISTHGHSDHIGCNYLFPKATHIVGFCISQKDRYFHHDFKSGKEYRINDKITIIPTPGHTLQDVTVIINSGKGTIAITGDLFEREDDLSNCNIWKSAGSDSEELQVMNRLKILQLADYIIPGHGAMFKTDKYK</sequence>
<dbReference type="InterPro" id="IPR039344">
    <property type="entry name" value="MBLAC1"/>
</dbReference>
<dbReference type="InterPro" id="IPR036866">
    <property type="entry name" value="RibonucZ/Hydroxyglut_hydro"/>
</dbReference>
<comment type="subunit">
    <text evidence="2">Homodimer.</text>
</comment>
<evidence type="ECO:0000313" key="8">
    <source>
        <dbReference type="EMBL" id="RZC42539.1"/>
    </source>
</evidence>
<dbReference type="Pfam" id="PF00753">
    <property type="entry name" value="Lactamase_B"/>
    <property type="match status" value="1"/>
</dbReference>
<evidence type="ECO:0000259" key="7">
    <source>
        <dbReference type="SMART" id="SM00849"/>
    </source>
</evidence>
<dbReference type="GO" id="GO:0005829">
    <property type="term" value="C:cytosol"/>
    <property type="evidence" value="ECO:0007669"/>
    <property type="project" value="UniProtKB-SubCell"/>
</dbReference>
<dbReference type="PANTHER" id="PTHR23200">
    <property type="entry name" value="METALLO-BETA-LACTAMASE DOMAIN-CONTAINING PROTEIN 1"/>
    <property type="match status" value="1"/>
</dbReference>
<evidence type="ECO:0000256" key="1">
    <source>
        <dbReference type="ARBA" id="ARBA00004514"/>
    </source>
</evidence>
<comment type="subcellular location">
    <subcellularLocation>
        <location evidence="1">Cytoplasm</location>
        <location evidence="1">Cytosol</location>
    </subcellularLocation>
</comment>
<comment type="function">
    <text evidence="6">Endoribonuclease that catalyzes the hydrolysis of histone-coding pre-mRNA 3'-end. Involved in histone pre-mRNA processing during the S-phase of the cell cycle, which is required for entering/progressing through S-phase. Cleaves histone pre-mRNA at a major and a minor cleavage site after the 5'-ACCCA-3' and the 5'-ACCCACA-3' sequence, respectively, and located downstream of the stem-loop. May require the presence of the HDE element located at the histone pre-RNA 3'-end to avoid non-specific cleavage.</text>
</comment>
<dbReference type="SMART" id="SM00849">
    <property type="entry name" value="Lactamase_B"/>
    <property type="match status" value="1"/>
</dbReference>
<dbReference type="AlphaFoldDB" id="A0A482WD30"/>
<gene>
    <name evidence="8" type="ORF">BDFB_006981</name>
</gene>
<dbReference type="CDD" id="cd07711">
    <property type="entry name" value="MBLAC1-like_MBL-fold"/>
    <property type="match status" value="1"/>
</dbReference>
<name>A0A482WD30_ASBVE</name>
<comment type="caution">
    <text evidence="8">The sequence shown here is derived from an EMBL/GenBank/DDBJ whole genome shotgun (WGS) entry which is preliminary data.</text>
</comment>
<evidence type="ECO:0000256" key="4">
    <source>
        <dbReference type="ARBA" id="ARBA00032988"/>
    </source>
</evidence>
<accession>A0A482WD30</accession>
<dbReference type="InterPro" id="IPR001279">
    <property type="entry name" value="Metallo-B-lactamas"/>
</dbReference>